<dbReference type="STRING" id="1299998.AUL39_00525"/>
<proteinExistence type="inferred from homology"/>
<feature type="compositionally biased region" description="Low complexity" evidence="4">
    <location>
        <begin position="112"/>
        <end position="157"/>
    </location>
</feature>
<feature type="region of interest" description="Disordered" evidence="4">
    <location>
        <begin position="1"/>
        <end position="24"/>
    </location>
</feature>
<dbReference type="CDD" id="cd04496">
    <property type="entry name" value="SSB_OBF"/>
    <property type="match status" value="1"/>
</dbReference>
<dbReference type="Pfam" id="PF00436">
    <property type="entry name" value="SSB"/>
    <property type="match status" value="1"/>
</dbReference>
<sequence>MSINRVNISGNLTRDPELRSTGGGTQVLSFGVAVNDRRRNQQTGEWEDVPNFVDCVVFGARAEPLSRYLSKGSKVAIEGKLRYSSWESKEGQRRSKLEVVVDEVEFLSSRNQAAAPQQAAPAPQYNAPQPQPAPYAAAPQSAAPTQYPAQPGYSAPAPAAPPVSTPPAADVYDEDIPF</sequence>
<dbReference type="AlphaFoldDB" id="A0A100YY21"/>
<organism evidence="5 6">
    <name type="scientific">Tractidigestivibacter scatoligenes</name>
    <name type="common">Olsenella scatoligenes</name>
    <dbReference type="NCBI Taxonomy" id="1299998"/>
    <lineage>
        <taxon>Bacteria</taxon>
        <taxon>Bacillati</taxon>
        <taxon>Actinomycetota</taxon>
        <taxon>Coriobacteriia</taxon>
        <taxon>Coriobacteriales</taxon>
        <taxon>Atopobiaceae</taxon>
        <taxon>Tractidigestivibacter</taxon>
    </lineage>
</organism>
<dbReference type="GO" id="GO:0009295">
    <property type="term" value="C:nucleoid"/>
    <property type="evidence" value="ECO:0007669"/>
    <property type="project" value="TreeGrafter"/>
</dbReference>
<dbReference type="PROSITE" id="PS50935">
    <property type="entry name" value="SSB"/>
    <property type="match status" value="1"/>
</dbReference>
<keyword evidence="2" id="KW-0234">DNA repair</keyword>
<evidence type="ECO:0000256" key="3">
    <source>
        <dbReference type="PIRNR" id="PIRNR002070"/>
    </source>
</evidence>
<dbReference type="PANTHER" id="PTHR10302">
    <property type="entry name" value="SINGLE-STRANDED DNA-BINDING PROTEIN"/>
    <property type="match status" value="1"/>
</dbReference>
<dbReference type="SUPFAM" id="SSF50249">
    <property type="entry name" value="Nucleic acid-binding proteins"/>
    <property type="match status" value="1"/>
</dbReference>
<gene>
    <name evidence="5" type="ORF">AUL39_00525</name>
</gene>
<keyword evidence="2" id="KW-0233">DNA recombination</keyword>
<dbReference type="EMBL" id="LOJF01000001">
    <property type="protein sequence ID" value="KUH59567.1"/>
    <property type="molecule type" value="Genomic_DNA"/>
</dbReference>
<dbReference type="GO" id="GO:0006281">
    <property type="term" value="P:DNA repair"/>
    <property type="evidence" value="ECO:0007669"/>
    <property type="project" value="UniProtKB-UniRule"/>
</dbReference>
<dbReference type="Gene3D" id="2.40.50.140">
    <property type="entry name" value="Nucleic acid-binding proteins"/>
    <property type="match status" value="1"/>
</dbReference>
<dbReference type="PANTHER" id="PTHR10302:SF0">
    <property type="entry name" value="SINGLE-STRANDED DNA-BINDING PROTEIN, MITOCHONDRIAL"/>
    <property type="match status" value="1"/>
</dbReference>
<dbReference type="GO" id="GO:0006260">
    <property type="term" value="P:DNA replication"/>
    <property type="evidence" value="ECO:0007669"/>
    <property type="project" value="UniProtKB-UniRule"/>
</dbReference>
<feature type="region of interest" description="Disordered" evidence="4">
    <location>
        <begin position="110"/>
        <end position="178"/>
    </location>
</feature>
<dbReference type="GO" id="GO:0006310">
    <property type="term" value="P:DNA recombination"/>
    <property type="evidence" value="ECO:0007669"/>
    <property type="project" value="UniProtKB-UniRule"/>
</dbReference>
<dbReference type="OrthoDB" id="9809878at2"/>
<feature type="compositionally biased region" description="Polar residues" evidence="4">
    <location>
        <begin position="1"/>
        <end position="12"/>
    </location>
</feature>
<comment type="caution">
    <text evidence="5">The sequence shown here is derived from an EMBL/GenBank/DDBJ whole genome shotgun (WGS) entry which is preliminary data.</text>
</comment>
<evidence type="ECO:0000256" key="4">
    <source>
        <dbReference type="SAM" id="MobiDB-lite"/>
    </source>
</evidence>
<dbReference type="GO" id="GO:0003697">
    <property type="term" value="F:single-stranded DNA binding"/>
    <property type="evidence" value="ECO:0007669"/>
    <property type="project" value="UniProtKB-UniRule"/>
</dbReference>
<dbReference type="InterPro" id="IPR012340">
    <property type="entry name" value="NA-bd_OB-fold"/>
</dbReference>
<dbReference type="HAMAP" id="MF_00984">
    <property type="entry name" value="SSB"/>
    <property type="match status" value="1"/>
</dbReference>
<keyword evidence="2" id="KW-0235">DNA replication</keyword>
<feature type="short sequence motif" description="Important for interaction with partner proteins" evidence="2">
    <location>
        <begin position="173"/>
        <end position="178"/>
    </location>
</feature>
<comment type="subunit">
    <text evidence="2">Homotetramer.</text>
</comment>
<evidence type="ECO:0000313" key="5">
    <source>
        <dbReference type="EMBL" id="KUH59567.1"/>
    </source>
</evidence>
<dbReference type="Proteomes" id="UP000054078">
    <property type="component" value="Unassembled WGS sequence"/>
</dbReference>
<accession>A0A100YY21</accession>
<dbReference type="NCBIfam" id="TIGR00621">
    <property type="entry name" value="ssb"/>
    <property type="match status" value="1"/>
</dbReference>
<name>A0A100YY21_TRASO</name>
<keyword evidence="2" id="KW-0227">DNA damage</keyword>
<keyword evidence="1 2" id="KW-0238">DNA-binding</keyword>
<dbReference type="InterPro" id="IPR011344">
    <property type="entry name" value="ssDNA-bd"/>
</dbReference>
<reference evidence="5 6" key="1">
    <citation type="submission" date="2015-12" db="EMBL/GenBank/DDBJ databases">
        <title>Draft Genome Sequence of Olsenella scatoligenes SK9K4T; a Producer of 3-Methylindole- (skatole) and 4-Methylphenol- (p-cresol) Isolated from Pig Feces.</title>
        <authorList>
            <person name="Li X."/>
            <person name="Borg B."/>
            <person name="Canibe N."/>
        </authorList>
    </citation>
    <scope>NUCLEOTIDE SEQUENCE [LARGE SCALE GENOMIC DNA]</scope>
    <source>
        <strain evidence="5 6">SK9K4</strain>
    </source>
</reference>
<evidence type="ECO:0000313" key="6">
    <source>
        <dbReference type="Proteomes" id="UP000054078"/>
    </source>
</evidence>
<keyword evidence="6" id="KW-1185">Reference proteome</keyword>
<dbReference type="InterPro" id="IPR000424">
    <property type="entry name" value="Primosome_PriB/ssb"/>
</dbReference>
<dbReference type="RefSeq" id="WP_059054003.1">
    <property type="nucleotide sequence ID" value="NZ_LOJF01000001.1"/>
</dbReference>
<comment type="function">
    <text evidence="2">Plays an important role in DNA replication, recombination and repair. Binds to ssDNA and to an array of partner proteins to recruit them to their sites of action during DNA metabolism.</text>
</comment>
<evidence type="ECO:0000256" key="2">
    <source>
        <dbReference type="HAMAP-Rule" id="MF_00984"/>
    </source>
</evidence>
<comment type="caution">
    <text evidence="2">Lacks conserved residue(s) required for the propagation of feature annotation.</text>
</comment>
<dbReference type="PIRSF" id="PIRSF002070">
    <property type="entry name" value="SSB"/>
    <property type="match status" value="1"/>
</dbReference>
<evidence type="ECO:0000256" key="1">
    <source>
        <dbReference type="ARBA" id="ARBA00023125"/>
    </source>
</evidence>
<protein>
    <recommendedName>
        <fullName evidence="2 3">Single-stranded DNA-binding protein</fullName>
        <shortName evidence="2">SSB</shortName>
    </recommendedName>
</protein>